<sequence length="81" mass="9258">MIVQEKIIKNVSASRFRPIIISALKDIVIQPITKYLSHNMIALLRAEVSAVRLDAEILRTTVADKISTGKRIEFYQPYATW</sequence>
<gene>
    <name evidence="1" type="ORF">MUBE_14330</name>
</gene>
<organism evidence="1 2">
    <name type="scientific">Mycobacterium uberis</name>
    <dbReference type="NCBI Taxonomy" id="2162698"/>
    <lineage>
        <taxon>Bacteria</taxon>
        <taxon>Bacillati</taxon>
        <taxon>Actinomycetota</taxon>
        <taxon>Actinomycetes</taxon>
        <taxon>Mycobacteriales</taxon>
        <taxon>Mycobacteriaceae</taxon>
        <taxon>Mycobacterium</taxon>
    </lineage>
</organism>
<keyword evidence="2" id="KW-1185">Reference proteome</keyword>
<dbReference type="Proteomes" id="UP000258522">
    <property type="component" value="Unassembled WGS sequence"/>
</dbReference>
<dbReference type="EMBL" id="QAYL01000036">
    <property type="protein sequence ID" value="RFD24072.1"/>
    <property type="molecule type" value="Genomic_DNA"/>
</dbReference>
<comment type="caution">
    <text evidence="1">The sequence shown here is derived from an EMBL/GenBank/DDBJ whole genome shotgun (WGS) entry which is preliminary data.</text>
</comment>
<dbReference type="AlphaFoldDB" id="A0A3E1HC97"/>
<evidence type="ECO:0000313" key="2">
    <source>
        <dbReference type="Proteomes" id="UP000258522"/>
    </source>
</evidence>
<reference evidence="1 2" key="1">
    <citation type="submission" date="2018-07" db="EMBL/GenBank/DDBJ databases">
        <title>Whole genome sequence of Mycobacterium uberis.</title>
        <authorList>
            <person name="Benjak A."/>
        </authorList>
    </citation>
    <scope>NUCLEOTIDE SEQUENCE [LARGE SCALE GENOMIC DNA]</scope>
    <source>
        <strain evidence="1 2">Jura</strain>
    </source>
</reference>
<proteinExistence type="predicted"/>
<protein>
    <submittedName>
        <fullName evidence="1">Uncharacterized protein</fullName>
    </submittedName>
</protein>
<name>A0A3E1HC97_9MYCO</name>
<evidence type="ECO:0000313" key="1">
    <source>
        <dbReference type="EMBL" id="RFD24072.1"/>
    </source>
</evidence>
<accession>A0A3E1HC97</accession>